<gene>
    <name evidence="2" type="ORF">LT679_06180</name>
</gene>
<feature type="domain" description="M23ase beta-sheet core" evidence="1">
    <location>
        <begin position="202"/>
        <end position="299"/>
    </location>
</feature>
<dbReference type="InterPro" id="IPR050570">
    <property type="entry name" value="Cell_wall_metabolism_enzyme"/>
</dbReference>
<evidence type="ECO:0000313" key="3">
    <source>
        <dbReference type="Proteomes" id="UP001199919"/>
    </source>
</evidence>
<dbReference type="InterPro" id="IPR011055">
    <property type="entry name" value="Dup_hybrid_motif"/>
</dbReference>
<evidence type="ECO:0000313" key="2">
    <source>
        <dbReference type="EMBL" id="MCD8740185.1"/>
    </source>
</evidence>
<accession>A0ABS8TZ87</accession>
<keyword evidence="3" id="KW-1185">Reference proteome</keyword>
<dbReference type="InterPro" id="IPR016047">
    <property type="entry name" value="M23ase_b-sheet_dom"/>
</dbReference>
<dbReference type="Pfam" id="PF01551">
    <property type="entry name" value="Peptidase_M23"/>
    <property type="match status" value="1"/>
</dbReference>
<comment type="caution">
    <text evidence="2">The sequence shown here is derived from an EMBL/GenBank/DDBJ whole genome shotgun (WGS) entry which is preliminary data.</text>
</comment>
<reference evidence="2 3" key="1">
    <citation type="submission" date="2021-12" db="EMBL/GenBank/DDBJ databases">
        <title>Mucilaginibacter roseus genome.</title>
        <authorList>
            <person name="Ferreira J.R."/>
            <person name="Newman J.D."/>
        </authorList>
    </citation>
    <scope>NUCLEOTIDE SEQUENCE [LARGE SCALE GENOMIC DNA]</scope>
    <source>
        <strain evidence="2 3">LMG 28454</strain>
    </source>
</reference>
<dbReference type="CDD" id="cd12797">
    <property type="entry name" value="M23_peptidase"/>
    <property type="match status" value="1"/>
</dbReference>
<dbReference type="RefSeq" id="WP_232176587.1">
    <property type="nucleotide sequence ID" value="NZ_JAJPWV010000002.1"/>
</dbReference>
<evidence type="ECO:0000259" key="1">
    <source>
        <dbReference type="Pfam" id="PF01551"/>
    </source>
</evidence>
<dbReference type="EMBL" id="JAJPWV010000002">
    <property type="protein sequence ID" value="MCD8740185.1"/>
    <property type="molecule type" value="Genomic_DNA"/>
</dbReference>
<dbReference type="PANTHER" id="PTHR21666:SF268">
    <property type="entry name" value="PEPTIDASE M23 DOMAIN-CONTAINING PROTEIN"/>
    <property type="match status" value="1"/>
</dbReference>
<sequence length="443" mass="47490">MKINIPAIRRMAALVLMGLILNACSEKGGIGIFKKQSPHEAYGQRLKDAGLDRTAIGSKWLSVADQVISKPLDITIPYRETGYFAADKAGGTALRFTVKRGKKISIAITKKPANINIYADLFELNGTETKRIAFADTTGKPLEYEIKRDGSYLLRLQPELLISGEYTLTVTDGPSLGFPVSAVGKPYIGSFWGAGRDAGSRRHEGIDIFAPKGTPAIAATSGTVNNVTNNNLGGKVVFFRPDGKDYTLYYAHLDSQLVQNGQTLIPGDTIGLVGNTGNARNTPSHLHFGIYTSGGAIDPLAFVDRKTAEPSPITAALNNLNSTVRTSNSVNRLYNAADVKSSQTLNLPKNSVLTVEAAASSWYKVRLPDGLIAYISSKSVTNAGVLRSITLKTAQPLLDAPDTANAPAKRQLAAGNKVAVLGAYKNYYLVRDGEDTGWLTVNQ</sequence>
<dbReference type="PANTHER" id="PTHR21666">
    <property type="entry name" value="PEPTIDASE-RELATED"/>
    <property type="match status" value="1"/>
</dbReference>
<dbReference type="Proteomes" id="UP001199919">
    <property type="component" value="Unassembled WGS sequence"/>
</dbReference>
<dbReference type="Gene3D" id="2.30.30.40">
    <property type="entry name" value="SH3 Domains"/>
    <property type="match status" value="1"/>
</dbReference>
<protein>
    <submittedName>
        <fullName evidence="2">M23 family metallopeptidase</fullName>
    </submittedName>
</protein>
<name>A0ABS8TZ87_9SPHI</name>
<dbReference type="Gene3D" id="2.70.70.10">
    <property type="entry name" value="Glucose Permease (Domain IIA)"/>
    <property type="match status" value="1"/>
</dbReference>
<proteinExistence type="predicted"/>
<dbReference type="SUPFAM" id="SSF51261">
    <property type="entry name" value="Duplicated hybrid motif"/>
    <property type="match status" value="1"/>
</dbReference>
<organism evidence="2 3">
    <name type="scientific">Mucilaginibacter roseus</name>
    <dbReference type="NCBI Taxonomy" id="1528868"/>
    <lineage>
        <taxon>Bacteria</taxon>
        <taxon>Pseudomonadati</taxon>
        <taxon>Bacteroidota</taxon>
        <taxon>Sphingobacteriia</taxon>
        <taxon>Sphingobacteriales</taxon>
        <taxon>Sphingobacteriaceae</taxon>
        <taxon>Mucilaginibacter</taxon>
    </lineage>
</organism>